<reference evidence="3" key="1">
    <citation type="submission" date="2011-07" db="EMBL/GenBank/DDBJ databases">
        <authorList>
            <person name="Stanhope M.J."/>
            <person name="Durkin A.S."/>
            <person name="Hostetler J."/>
            <person name="Kim M."/>
            <person name="Radune D."/>
            <person name="Singh I."/>
            <person name="Town C.D."/>
        </authorList>
    </citation>
    <scope>NUCLEOTIDE SEQUENCE [LARGE SCALE GENOMIC DNA]</scope>
    <source>
        <strain evidence="3">HS-6</strain>
    </source>
</reference>
<dbReference type="RefSeq" id="WP_004226757.1">
    <property type="nucleotide sequence ID" value="NZ_AEUV02000002.1"/>
</dbReference>
<dbReference type="PANTHER" id="PTHR30336:SF18">
    <property type="entry name" value="MEMBRANE PROTEIN"/>
    <property type="match status" value="1"/>
</dbReference>
<feature type="domain" description="DUF218" evidence="2">
    <location>
        <begin position="170"/>
        <end position="315"/>
    </location>
</feature>
<comment type="caution">
    <text evidence="3">The sequence shown here is derived from an EMBL/GenBank/DDBJ whole genome shotgun (WGS) entry which is preliminary data.</text>
</comment>
<proteinExistence type="predicted"/>
<dbReference type="GO" id="GO:0043164">
    <property type="term" value="P:Gram-negative-bacterium-type cell wall biogenesis"/>
    <property type="evidence" value="ECO:0007669"/>
    <property type="project" value="TreeGrafter"/>
</dbReference>
<dbReference type="PANTHER" id="PTHR30336">
    <property type="entry name" value="INNER MEMBRANE PROTEIN, PROBABLE PERMEASE"/>
    <property type="match status" value="1"/>
</dbReference>
<dbReference type="Proteomes" id="UP000004322">
    <property type="component" value="Unassembled WGS sequence"/>
</dbReference>
<organism evidence="3 4">
    <name type="scientific">Streptococcus criceti HS-6</name>
    <dbReference type="NCBI Taxonomy" id="873449"/>
    <lineage>
        <taxon>Bacteria</taxon>
        <taxon>Bacillati</taxon>
        <taxon>Bacillota</taxon>
        <taxon>Bacilli</taxon>
        <taxon>Lactobacillales</taxon>
        <taxon>Streptococcaceae</taxon>
        <taxon>Streptococcus</taxon>
    </lineage>
</organism>
<feature type="transmembrane region" description="Helical" evidence="1">
    <location>
        <begin position="91"/>
        <end position="114"/>
    </location>
</feature>
<dbReference type="Pfam" id="PF02698">
    <property type="entry name" value="DUF218"/>
    <property type="match status" value="1"/>
</dbReference>
<dbReference type="InterPro" id="IPR014729">
    <property type="entry name" value="Rossmann-like_a/b/a_fold"/>
</dbReference>
<evidence type="ECO:0000313" key="4">
    <source>
        <dbReference type="Proteomes" id="UP000004322"/>
    </source>
</evidence>
<evidence type="ECO:0000259" key="2">
    <source>
        <dbReference type="Pfam" id="PF02698"/>
    </source>
</evidence>
<accession>G5JPS2</accession>
<dbReference type="AlphaFoldDB" id="G5JPS2"/>
<dbReference type="Gene3D" id="3.40.50.620">
    <property type="entry name" value="HUPs"/>
    <property type="match status" value="1"/>
</dbReference>
<keyword evidence="1" id="KW-0472">Membrane</keyword>
<dbReference type="eggNOG" id="COG1434">
    <property type="taxonomic scope" value="Bacteria"/>
</dbReference>
<keyword evidence="1" id="KW-1133">Transmembrane helix</keyword>
<feature type="transmembrane region" description="Helical" evidence="1">
    <location>
        <begin position="53"/>
        <end position="79"/>
    </location>
</feature>
<dbReference type="CDD" id="cd06259">
    <property type="entry name" value="YdcF-like"/>
    <property type="match status" value="1"/>
</dbReference>
<feature type="transmembrane region" description="Helical" evidence="1">
    <location>
        <begin position="321"/>
        <end position="340"/>
    </location>
</feature>
<dbReference type="InterPro" id="IPR003848">
    <property type="entry name" value="DUF218"/>
</dbReference>
<feature type="transmembrane region" description="Helical" evidence="1">
    <location>
        <begin position="134"/>
        <end position="161"/>
    </location>
</feature>
<sequence length="341" mass="39509">MTLYALTAVVVIWFIISFKIDRRKLSNAFLFLFSLGLLFLSFAYFAYERQWETIHGLFILFVYGFIPVSLMIFATYMIINGILILRKERKSLANSLSIFFGIGILFYLAMTILYVRYWFRLYVQNSMQGYIAQYSYIILSFFFIVFLFIFFAFLAYSILYLTLPKNKDYDYIIIHGSGLIEGYKIPPLLASRIDKAIEAYRAATKDDVRIIASGGKGRDEIISEARAIADYLIAKGIKEDRIILEEQSTSTYENLKFSQELTRGQKENPKYLFVSNNYHVFRATLYARRLHMDGEGVGAKTAGYYIPSAFLREYLAILNKIKGILIVISVVFLLLVYFSLK</sequence>
<evidence type="ECO:0000313" key="3">
    <source>
        <dbReference type="EMBL" id="EHI74037.1"/>
    </source>
</evidence>
<feature type="transmembrane region" description="Helical" evidence="1">
    <location>
        <begin position="6"/>
        <end position="21"/>
    </location>
</feature>
<keyword evidence="4" id="KW-1185">Reference proteome</keyword>
<dbReference type="GO" id="GO:0005886">
    <property type="term" value="C:plasma membrane"/>
    <property type="evidence" value="ECO:0007669"/>
    <property type="project" value="TreeGrafter"/>
</dbReference>
<dbReference type="GO" id="GO:0000270">
    <property type="term" value="P:peptidoglycan metabolic process"/>
    <property type="evidence" value="ECO:0007669"/>
    <property type="project" value="TreeGrafter"/>
</dbReference>
<gene>
    <name evidence="3" type="ORF">STRCR_1655</name>
</gene>
<name>G5JPS2_STRCG</name>
<feature type="transmembrane region" description="Helical" evidence="1">
    <location>
        <begin position="28"/>
        <end position="47"/>
    </location>
</feature>
<protein>
    <submittedName>
        <fullName evidence="3">Membrane protein</fullName>
    </submittedName>
</protein>
<keyword evidence="1" id="KW-0812">Transmembrane</keyword>
<dbReference type="EMBL" id="AEUV02000002">
    <property type="protein sequence ID" value="EHI74037.1"/>
    <property type="molecule type" value="Genomic_DNA"/>
</dbReference>
<dbReference type="InterPro" id="IPR051599">
    <property type="entry name" value="Cell_Envelope_Assoc"/>
</dbReference>
<dbReference type="OrthoDB" id="9782395at2"/>
<evidence type="ECO:0000256" key="1">
    <source>
        <dbReference type="SAM" id="Phobius"/>
    </source>
</evidence>